<name>A0A4U6TS28_SETVI</name>
<dbReference type="Gramene" id="TKW03519">
    <property type="protein sequence ID" value="TKW03519"/>
    <property type="gene ID" value="SEVIR_7G047100v2"/>
</dbReference>
<organism evidence="2 3">
    <name type="scientific">Setaria viridis</name>
    <name type="common">Green bristlegrass</name>
    <name type="synonym">Setaria italica subsp. viridis</name>
    <dbReference type="NCBI Taxonomy" id="4556"/>
    <lineage>
        <taxon>Eukaryota</taxon>
        <taxon>Viridiplantae</taxon>
        <taxon>Streptophyta</taxon>
        <taxon>Embryophyta</taxon>
        <taxon>Tracheophyta</taxon>
        <taxon>Spermatophyta</taxon>
        <taxon>Magnoliopsida</taxon>
        <taxon>Liliopsida</taxon>
        <taxon>Poales</taxon>
        <taxon>Poaceae</taxon>
        <taxon>PACMAD clade</taxon>
        <taxon>Panicoideae</taxon>
        <taxon>Panicodae</taxon>
        <taxon>Paniceae</taxon>
        <taxon>Cenchrinae</taxon>
        <taxon>Setaria</taxon>
    </lineage>
</organism>
<protein>
    <submittedName>
        <fullName evidence="2">Uncharacterized protein</fullName>
    </submittedName>
</protein>
<dbReference type="EMBL" id="CM016558">
    <property type="protein sequence ID" value="TKW03519.1"/>
    <property type="molecule type" value="Genomic_DNA"/>
</dbReference>
<accession>A0A4U6TS28</accession>
<dbReference type="Proteomes" id="UP000298652">
    <property type="component" value="Chromosome 7"/>
</dbReference>
<feature type="region of interest" description="Disordered" evidence="1">
    <location>
        <begin position="223"/>
        <end position="267"/>
    </location>
</feature>
<gene>
    <name evidence="2" type="ORF">SEVIR_7G047100v2</name>
</gene>
<feature type="region of interest" description="Disordered" evidence="1">
    <location>
        <begin position="20"/>
        <end position="50"/>
    </location>
</feature>
<feature type="compositionally biased region" description="Gly residues" evidence="1">
    <location>
        <begin position="88"/>
        <end position="97"/>
    </location>
</feature>
<sequence>MAGRDRNVAAATELGSRRCRRRSGIPAVSGRPRAARRRARRGGEVGGEVAGVRGGAEEEAVARLWVVAKGGVDGEGDPFIGQRWSGGSRRGSGGGRIRSGAAGARARQPLASGAIGQGRRSSGWSPAVIGLGRCMSEASGLSGGRSGGPPRGLGERAEARDVVGVAASLAGGRSAVGWSRDAVGGRARARPAVGQPGVHLVMSQVRVLRRGSRPVAISPMIGRQRAAGGQRPRGARRAGKDALACGHRGPPSGNLANFGRRGGISGT</sequence>
<reference evidence="2" key="1">
    <citation type="submission" date="2019-03" db="EMBL/GenBank/DDBJ databases">
        <title>WGS assembly of Setaria viridis.</title>
        <authorList>
            <person name="Huang P."/>
            <person name="Jenkins J."/>
            <person name="Grimwood J."/>
            <person name="Barry K."/>
            <person name="Healey A."/>
            <person name="Mamidi S."/>
            <person name="Sreedasyam A."/>
            <person name="Shu S."/>
            <person name="Feldman M."/>
            <person name="Wu J."/>
            <person name="Yu Y."/>
            <person name="Chen C."/>
            <person name="Johnson J."/>
            <person name="Rokhsar D."/>
            <person name="Baxter I."/>
            <person name="Schmutz J."/>
            <person name="Brutnell T."/>
            <person name="Kellogg E."/>
        </authorList>
    </citation>
    <scope>NUCLEOTIDE SEQUENCE [LARGE SCALE GENOMIC DNA]</scope>
</reference>
<feature type="compositionally biased region" description="Low complexity" evidence="1">
    <location>
        <begin position="223"/>
        <end position="232"/>
    </location>
</feature>
<feature type="region of interest" description="Disordered" evidence="1">
    <location>
        <begin position="78"/>
        <end position="122"/>
    </location>
</feature>
<evidence type="ECO:0000313" key="3">
    <source>
        <dbReference type="Proteomes" id="UP000298652"/>
    </source>
</evidence>
<proteinExistence type="predicted"/>
<feature type="compositionally biased region" description="Low complexity" evidence="1">
    <location>
        <begin position="98"/>
        <end position="107"/>
    </location>
</feature>
<keyword evidence="3" id="KW-1185">Reference proteome</keyword>
<evidence type="ECO:0000313" key="2">
    <source>
        <dbReference type="EMBL" id="TKW03519.1"/>
    </source>
</evidence>
<evidence type="ECO:0000256" key="1">
    <source>
        <dbReference type="SAM" id="MobiDB-lite"/>
    </source>
</evidence>
<dbReference type="AlphaFoldDB" id="A0A4U6TS28"/>